<dbReference type="AlphaFoldDB" id="A0A6J4UNH3"/>
<proteinExistence type="predicted"/>
<dbReference type="PANTHER" id="PTHR34504:SF2">
    <property type="entry name" value="UPF0150 PROTEIN SSL0259"/>
    <property type="match status" value="1"/>
</dbReference>
<accession>A0A6J4UNH3</accession>
<evidence type="ECO:0000259" key="1">
    <source>
        <dbReference type="Pfam" id="PF15919"/>
    </source>
</evidence>
<sequence length="53" mass="5707">MEQMIVRDAEEGGYRAKGPALPGCATRGETMDELFANVHEAIEGWLAVVDSNA</sequence>
<dbReference type="InterPro" id="IPR035069">
    <property type="entry name" value="TTHA1013/TTHA0281-like"/>
</dbReference>
<dbReference type="Pfam" id="PF15919">
    <property type="entry name" value="HicB_lk_antitox"/>
    <property type="match status" value="1"/>
</dbReference>
<dbReference type="InterPro" id="IPR051404">
    <property type="entry name" value="TA_system_antitoxin"/>
</dbReference>
<organism evidence="2">
    <name type="scientific">uncultured Thermomicrobiales bacterium</name>
    <dbReference type="NCBI Taxonomy" id="1645740"/>
    <lineage>
        <taxon>Bacteria</taxon>
        <taxon>Pseudomonadati</taxon>
        <taxon>Thermomicrobiota</taxon>
        <taxon>Thermomicrobia</taxon>
        <taxon>Thermomicrobiales</taxon>
        <taxon>environmental samples</taxon>
    </lineage>
</organism>
<reference evidence="2" key="1">
    <citation type="submission" date="2020-02" db="EMBL/GenBank/DDBJ databases">
        <authorList>
            <person name="Meier V. D."/>
        </authorList>
    </citation>
    <scope>NUCLEOTIDE SEQUENCE</scope>
    <source>
        <strain evidence="2">AVDCRST_MAG73</strain>
    </source>
</reference>
<dbReference type="EMBL" id="CADCWE010000217">
    <property type="protein sequence ID" value="CAA9555797.1"/>
    <property type="molecule type" value="Genomic_DNA"/>
</dbReference>
<evidence type="ECO:0000313" key="2">
    <source>
        <dbReference type="EMBL" id="CAA9555797.1"/>
    </source>
</evidence>
<gene>
    <name evidence="2" type="ORF">AVDCRST_MAG73-3268</name>
</gene>
<dbReference type="PANTHER" id="PTHR34504">
    <property type="entry name" value="ANTITOXIN HICB"/>
    <property type="match status" value="1"/>
</dbReference>
<protein>
    <recommendedName>
        <fullName evidence="1">HicB-like antitoxin of toxin-antitoxin system domain-containing protein</fullName>
    </recommendedName>
</protein>
<dbReference type="SUPFAM" id="SSF143100">
    <property type="entry name" value="TTHA1013/TTHA0281-like"/>
    <property type="match status" value="1"/>
</dbReference>
<dbReference type="Gene3D" id="3.30.160.250">
    <property type="match status" value="1"/>
</dbReference>
<name>A0A6J4UNH3_9BACT</name>
<dbReference type="InterPro" id="IPR031807">
    <property type="entry name" value="HicB-like"/>
</dbReference>
<feature type="domain" description="HicB-like antitoxin of toxin-antitoxin system" evidence="1">
    <location>
        <begin position="6"/>
        <end position="48"/>
    </location>
</feature>